<feature type="domain" description="Thioesterase" evidence="3">
    <location>
        <begin position="50"/>
        <end position="125"/>
    </location>
</feature>
<dbReference type="FunFam" id="3.10.129.10:FF:000022">
    <property type="entry name" value="Phenylacetic acid degradation protein"/>
    <property type="match status" value="1"/>
</dbReference>
<sequence length="145" mass="15524">MTPKERAERSAAAMWAGDKASEWVGMELVSVDEGEAVLEMTVQAHHTNGHGTCHGGISFLLADSAFAFACNSRNQNTVGQHTFMSYLAPGFEGDRLRATAREVSLTGRSGIYDVVVSNQNGKTLCEFRGISRAIAGTHFDEGGEA</sequence>
<evidence type="ECO:0000313" key="4">
    <source>
        <dbReference type="EMBL" id="SDY22231.1"/>
    </source>
</evidence>
<evidence type="ECO:0000256" key="2">
    <source>
        <dbReference type="ARBA" id="ARBA00022801"/>
    </source>
</evidence>
<accession>A0A1H3I3I3</accession>
<dbReference type="OrthoDB" id="32575at2"/>
<keyword evidence="2" id="KW-0378">Hydrolase</keyword>
<dbReference type="InterPro" id="IPR006683">
    <property type="entry name" value="Thioestr_dom"/>
</dbReference>
<evidence type="ECO:0000259" key="3">
    <source>
        <dbReference type="Pfam" id="PF03061"/>
    </source>
</evidence>
<dbReference type="AlphaFoldDB" id="A0A1H3I3I3"/>
<dbReference type="InterPro" id="IPR052723">
    <property type="entry name" value="Acyl-CoA_thioesterase_PaaI"/>
</dbReference>
<dbReference type="InterPro" id="IPR003736">
    <property type="entry name" value="PAAI_dom"/>
</dbReference>
<dbReference type="EMBL" id="FNPR01000001">
    <property type="protein sequence ID" value="SDY22231.1"/>
    <property type="molecule type" value="Genomic_DNA"/>
</dbReference>
<name>A0A1H3I3I3_9RHOB</name>
<dbReference type="PANTHER" id="PTHR42856">
    <property type="entry name" value="ACYL-COENZYME A THIOESTERASE PAAI"/>
    <property type="match status" value="1"/>
</dbReference>
<comment type="similarity">
    <text evidence="1">Belongs to the thioesterase PaaI family.</text>
</comment>
<dbReference type="SUPFAM" id="SSF54637">
    <property type="entry name" value="Thioesterase/thiol ester dehydrase-isomerase"/>
    <property type="match status" value="1"/>
</dbReference>
<proteinExistence type="inferred from homology"/>
<dbReference type="GeneID" id="78123626"/>
<evidence type="ECO:0000313" key="5">
    <source>
        <dbReference type="Proteomes" id="UP000199026"/>
    </source>
</evidence>
<dbReference type="InterPro" id="IPR029069">
    <property type="entry name" value="HotDog_dom_sf"/>
</dbReference>
<dbReference type="GO" id="GO:0016289">
    <property type="term" value="F:acyl-CoA hydrolase activity"/>
    <property type="evidence" value="ECO:0007669"/>
    <property type="project" value="TreeGrafter"/>
</dbReference>
<dbReference type="NCBIfam" id="TIGR00369">
    <property type="entry name" value="unchar_dom_1"/>
    <property type="match status" value="1"/>
</dbReference>
<organism evidence="4 5">
    <name type="scientific">Lentibacter algarum</name>
    <dbReference type="NCBI Taxonomy" id="576131"/>
    <lineage>
        <taxon>Bacteria</taxon>
        <taxon>Pseudomonadati</taxon>
        <taxon>Pseudomonadota</taxon>
        <taxon>Alphaproteobacteria</taxon>
        <taxon>Rhodobacterales</taxon>
        <taxon>Roseobacteraceae</taxon>
        <taxon>Lentibacter</taxon>
    </lineage>
</organism>
<dbReference type="Pfam" id="PF03061">
    <property type="entry name" value="4HBT"/>
    <property type="match status" value="1"/>
</dbReference>
<reference evidence="4 5" key="1">
    <citation type="submission" date="2016-10" db="EMBL/GenBank/DDBJ databases">
        <authorList>
            <person name="de Groot N.N."/>
        </authorList>
    </citation>
    <scope>NUCLEOTIDE SEQUENCE [LARGE SCALE GENOMIC DNA]</scope>
    <source>
        <strain evidence="4 5">DSM 24677</strain>
    </source>
</reference>
<protein>
    <submittedName>
        <fullName evidence="4">Acyl-CoA thioesterase</fullName>
    </submittedName>
</protein>
<dbReference type="STRING" id="576131.SAMN05444486_101839"/>
<keyword evidence="5" id="KW-1185">Reference proteome</keyword>
<dbReference type="Proteomes" id="UP000199026">
    <property type="component" value="Unassembled WGS sequence"/>
</dbReference>
<dbReference type="Gene3D" id="3.10.129.10">
    <property type="entry name" value="Hotdog Thioesterase"/>
    <property type="match status" value="1"/>
</dbReference>
<dbReference type="CDD" id="cd03443">
    <property type="entry name" value="PaaI_thioesterase"/>
    <property type="match status" value="1"/>
</dbReference>
<dbReference type="PANTHER" id="PTHR42856:SF1">
    <property type="entry name" value="ACYL-COENZYME A THIOESTERASE PAAI"/>
    <property type="match status" value="1"/>
</dbReference>
<evidence type="ECO:0000256" key="1">
    <source>
        <dbReference type="ARBA" id="ARBA00008324"/>
    </source>
</evidence>
<dbReference type="InterPro" id="IPR011973">
    <property type="entry name" value="PaaD"/>
</dbReference>
<dbReference type="RefSeq" id="WP_089888076.1">
    <property type="nucleotide sequence ID" value="NZ_CALJFH010000031.1"/>
</dbReference>
<dbReference type="NCBIfam" id="TIGR02286">
    <property type="entry name" value="PaaD"/>
    <property type="match status" value="1"/>
</dbReference>
<gene>
    <name evidence="4" type="ORF">SAMN05444486_101839</name>
</gene>